<keyword evidence="4" id="KW-1185">Reference proteome</keyword>
<evidence type="ECO:0000313" key="4">
    <source>
        <dbReference type="Proteomes" id="UP000191500"/>
    </source>
</evidence>
<feature type="domain" description="DUF7779" evidence="2">
    <location>
        <begin position="324"/>
        <end position="421"/>
    </location>
</feature>
<dbReference type="Proteomes" id="UP000191500">
    <property type="component" value="Unassembled WGS sequence"/>
</dbReference>
<evidence type="ECO:0000313" key="3">
    <source>
        <dbReference type="EMBL" id="OQE34326.1"/>
    </source>
</evidence>
<dbReference type="Gene3D" id="3.40.50.300">
    <property type="entry name" value="P-loop containing nucleotide triphosphate hydrolases"/>
    <property type="match status" value="1"/>
</dbReference>
<feature type="region of interest" description="Disordered" evidence="1">
    <location>
        <begin position="351"/>
        <end position="371"/>
    </location>
</feature>
<dbReference type="PANTHER" id="PTHR35205:SF1">
    <property type="entry name" value="ZU5 DOMAIN-CONTAINING PROTEIN"/>
    <property type="match status" value="1"/>
</dbReference>
<dbReference type="AlphaFoldDB" id="A0A1V6U7A0"/>
<evidence type="ECO:0000259" key="2">
    <source>
        <dbReference type="Pfam" id="PF25000"/>
    </source>
</evidence>
<name>A0A1V6U7A0_9EURO</name>
<dbReference type="EMBL" id="MDDG01000022">
    <property type="protein sequence ID" value="OQE34326.1"/>
    <property type="molecule type" value="Genomic_DNA"/>
</dbReference>
<dbReference type="Pfam" id="PF25000">
    <property type="entry name" value="DUF7779"/>
    <property type="match status" value="1"/>
</dbReference>
<sequence length="494" mass="56633">MKSVSFGNNNAGLQIGDHRGTINVEFLLPPERPKTPPGPTSTVPFRRDPDFVCRGKLLDQIDKKTSAPGSRMALVGLGGVGKSLLAIEYSFRIRSQSPSTWVFWVHASNETRFEQSFRAIADMAQITGRQDPTANIFSLVEQWLWNEKNGKWLMILDNVDDYEPLGKLLDRGPTCLRNTQPNARVKPLLDYVPRSHNGTIIITSRTKEVALNLVDNEDMIEVEPMDKPEALELLQRKLRTTKEITESRQLVEELNFMPLAIVQAASYIRNRAPRYSVSQYLIDFQSSDRGAIKLLQKEASSLSRDWEAKNSIVMTWQISFEHIRQTKPSAADLLSLMSFFDRQGIPVNLIRNHPESSSSSTLKLSDNSDDEETSRFDIGLDFEDDVLMLRDYSFISLNKTTETLFTMHRLVQLTTHAWLKSHDRIDQWQEKFINILYREFPTGQYENWRICCSLFPHVRSAITQKPKTREILLKWATLLYRGAWYASESGNIAD</sequence>
<reference evidence="4" key="1">
    <citation type="journal article" date="2017" name="Nat. Microbiol.">
        <title>Global analysis of biosynthetic gene clusters reveals vast potential of secondary metabolite production in Penicillium species.</title>
        <authorList>
            <person name="Nielsen J.C."/>
            <person name="Grijseels S."/>
            <person name="Prigent S."/>
            <person name="Ji B."/>
            <person name="Dainat J."/>
            <person name="Nielsen K.F."/>
            <person name="Frisvad J.C."/>
            <person name="Workman M."/>
            <person name="Nielsen J."/>
        </authorList>
    </citation>
    <scope>NUCLEOTIDE SEQUENCE [LARGE SCALE GENOMIC DNA]</scope>
    <source>
        <strain evidence="4">IBT 31321</strain>
    </source>
</reference>
<dbReference type="SUPFAM" id="SSF52540">
    <property type="entry name" value="P-loop containing nucleoside triphosphate hydrolases"/>
    <property type="match status" value="1"/>
</dbReference>
<evidence type="ECO:0000256" key="1">
    <source>
        <dbReference type="SAM" id="MobiDB-lite"/>
    </source>
</evidence>
<feature type="compositionally biased region" description="Low complexity" evidence="1">
    <location>
        <begin position="356"/>
        <end position="365"/>
    </location>
</feature>
<proteinExistence type="predicted"/>
<dbReference type="InterPro" id="IPR027417">
    <property type="entry name" value="P-loop_NTPase"/>
</dbReference>
<protein>
    <recommendedName>
        <fullName evidence="2">DUF7779 domain-containing protein</fullName>
    </recommendedName>
</protein>
<accession>A0A1V6U7A0</accession>
<dbReference type="InterPro" id="IPR056681">
    <property type="entry name" value="DUF7779"/>
</dbReference>
<feature type="non-terminal residue" evidence="3">
    <location>
        <position position="494"/>
    </location>
</feature>
<gene>
    <name evidence="3" type="ORF">PENCOP_c022G04567</name>
</gene>
<dbReference type="PANTHER" id="PTHR35205">
    <property type="entry name" value="NB-ARC AND TPR DOMAIN PROTEIN"/>
    <property type="match status" value="1"/>
</dbReference>
<dbReference type="STRING" id="36646.A0A1V6U7A0"/>
<organism evidence="3 4">
    <name type="scientific">Penicillium coprophilum</name>
    <dbReference type="NCBI Taxonomy" id="36646"/>
    <lineage>
        <taxon>Eukaryota</taxon>
        <taxon>Fungi</taxon>
        <taxon>Dikarya</taxon>
        <taxon>Ascomycota</taxon>
        <taxon>Pezizomycotina</taxon>
        <taxon>Eurotiomycetes</taxon>
        <taxon>Eurotiomycetidae</taxon>
        <taxon>Eurotiales</taxon>
        <taxon>Aspergillaceae</taxon>
        <taxon>Penicillium</taxon>
    </lineage>
</organism>
<comment type="caution">
    <text evidence="3">The sequence shown here is derived from an EMBL/GenBank/DDBJ whole genome shotgun (WGS) entry which is preliminary data.</text>
</comment>